<dbReference type="AlphaFoldDB" id="A0A511KIR5"/>
<feature type="compositionally biased region" description="Polar residues" evidence="5">
    <location>
        <begin position="1"/>
        <end position="11"/>
    </location>
</feature>
<dbReference type="GO" id="GO:0006357">
    <property type="term" value="P:regulation of transcription by RNA polymerase II"/>
    <property type="evidence" value="ECO:0007669"/>
    <property type="project" value="InterPro"/>
</dbReference>
<keyword evidence="4" id="KW-0010">Activator</keyword>
<proteinExistence type="inferred from homology"/>
<comment type="caution">
    <text evidence="6">The sequence shown here is derived from an EMBL/GenBank/DDBJ whole genome shotgun (WGS) entry which is preliminary data.</text>
</comment>
<sequence>MDVDQQSHTGSENGGEEEAWRKTRAGKRIEELKVVEENIAALLHFAGCTLASLHPDPLSSFTSRELATDDEGDDGTEAGGAASGEGGEKLAEFSKYAEGYYATLNDIQLALRTSIRHLRVSRTSAAPLIDPSFGSLVAAGTAASAVGPGGVAFAELLKPLEGQVPLRDGNTQRVRETAGEVQAEERLSAAALELEREAWADLVRSIESGRAE</sequence>
<dbReference type="EMBL" id="BJWK01000010">
    <property type="protein sequence ID" value="GEM10261.1"/>
    <property type="molecule type" value="Genomic_DNA"/>
</dbReference>
<organism evidence="6 7">
    <name type="scientific">Rhodotorula toruloides</name>
    <name type="common">Yeast</name>
    <name type="synonym">Rhodosporidium toruloides</name>
    <dbReference type="NCBI Taxonomy" id="5286"/>
    <lineage>
        <taxon>Eukaryota</taxon>
        <taxon>Fungi</taxon>
        <taxon>Dikarya</taxon>
        <taxon>Basidiomycota</taxon>
        <taxon>Pucciniomycotina</taxon>
        <taxon>Microbotryomycetes</taxon>
        <taxon>Sporidiobolales</taxon>
        <taxon>Sporidiobolaceae</taxon>
        <taxon>Rhodotorula</taxon>
    </lineage>
</organism>
<evidence type="ECO:0000313" key="6">
    <source>
        <dbReference type="EMBL" id="GEM10261.1"/>
    </source>
</evidence>
<dbReference type="Proteomes" id="UP000321518">
    <property type="component" value="Unassembled WGS sequence"/>
</dbReference>
<evidence type="ECO:0000313" key="7">
    <source>
        <dbReference type="Proteomes" id="UP000321518"/>
    </source>
</evidence>
<keyword evidence="4" id="KW-0805">Transcription regulation</keyword>
<dbReference type="InterPro" id="IPR019404">
    <property type="entry name" value="Mediator_Med11"/>
</dbReference>
<evidence type="ECO:0000256" key="5">
    <source>
        <dbReference type="SAM" id="MobiDB-lite"/>
    </source>
</evidence>
<evidence type="ECO:0000256" key="4">
    <source>
        <dbReference type="RuleBase" id="RU364147"/>
    </source>
</evidence>
<feature type="region of interest" description="Disordered" evidence="5">
    <location>
        <begin position="1"/>
        <end position="27"/>
    </location>
</feature>
<dbReference type="Gene3D" id="1.10.287.3490">
    <property type="match status" value="1"/>
</dbReference>
<comment type="function">
    <text evidence="4">Component of the Mediator complex, a coactivator involved in the regulated transcription of nearly all RNA polymerase II-dependent genes. Mediator functions as a bridge to convey information from gene-specific regulatory proteins to the basal RNA polymerase II transcription machinery. Mediator is recruited to promoters by direct interactions with regulatory proteins and serves as a scaffold for the assembly of a functional pre-initiation complex with RNA polymerase II and the general transcription factors.</text>
</comment>
<protein>
    <recommendedName>
        <fullName evidence="4">Mediator of RNA polymerase II transcription subunit 11</fullName>
    </recommendedName>
    <alternativeName>
        <fullName evidence="4">Mediator complex subunit 11</fullName>
    </alternativeName>
</protein>
<comment type="subcellular location">
    <subcellularLocation>
        <location evidence="1 4">Nucleus</location>
    </subcellularLocation>
</comment>
<dbReference type="GO" id="GO:0016592">
    <property type="term" value="C:mediator complex"/>
    <property type="evidence" value="ECO:0007669"/>
    <property type="project" value="InterPro"/>
</dbReference>
<dbReference type="GO" id="GO:0003712">
    <property type="term" value="F:transcription coregulator activity"/>
    <property type="evidence" value="ECO:0007669"/>
    <property type="project" value="InterPro"/>
</dbReference>
<evidence type="ECO:0000256" key="3">
    <source>
        <dbReference type="ARBA" id="ARBA00023242"/>
    </source>
</evidence>
<keyword evidence="4" id="KW-0804">Transcription</keyword>
<accession>A0A511KIR5</accession>
<keyword evidence="3 4" id="KW-0539">Nucleus</keyword>
<dbReference type="OrthoDB" id="3358442at2759"/>
<evidence type="ECO:0000256" key="1">
    <source>
        <dbReference type="ARBA" id="ARBA00004123"/>
    </source>
</evidence>
<comment type="subunit">
    <text evidence="4">Component of the Mediator complex.</text>
</comment>
<reference evidence="6 7" key="1">
    <citation type="submission" date="2019-07" db="EMBL/GenBank/DDBJ databases">
        <title>Rhodotorula toruloides NBRC10032 genome sequencing.</title>
        <authorList>
            <person name="Shida Y."/>
            <person name="Takaku H."/>
            <person name="Ogasawara W."/>
            <person name="Mori K."/>
        </authorList>
    </citation>
    <scope>NUCLEOTIDE SEQUENCE [LARGE SCALE GENOMIC DNA]</scope>
    <source>
        <strain evidence="6 7">NBRC10032</strain>
    </source>
</reference>
<evidence type="ECO:0000256" key="2">
    <source>
        <dbReference type="ARBA" id="ARBA00008186"/>
    </source>
</evidence>
<feature type="region of interest" description="Disordered" evidence="5">
    <location>
        <begin position="61"/>
        <end position="87"/>
    </location>
</feature>
<dbReference type="Pfam" id="PF10280">
    <property type="entry name" value="Med11"/>
    <property type="match status" value="1"/>
</dbReference>
<comment type="similarity">
    <text evidence="2 4">Belongs to the Mediator complex subunit 11 family.</text>
</comment>
<gene>
    <name evidence="4" type="primary">MED11</name>
    <name evidence="6" type="ORF">Rt10032_c10g4278</name>
</gene>
<name>A0A511KIR5_RHOTO</name>